<feature type="compositionally biased region" description="Basic and acidic residues" evidence="1">
    <location>
        <begin position="136"/>
        <end position="148"/>
    </location>
</feature>
<feature type="compositionally biased region" description="Basic and acidic residues" evidence="1">
    <location>
        <begin position="297"/>
        <end position="306"/>
    </location>
</feature>
<protein>
    <recommendedName>
        <fullName evidence="2">Pinin/SDK/MemA protein domain-containing protein</fullName>
    </recommendedName>
</protein>
<gene>
    <name evidence="3" type="ORF">CONLIGDRAFT_628522</name>
</gene>
<dbReference type="Pfam" id="PF04696">
    <property type="entry name" value="Pinin_SDK_memA"/>
    <property type="match status" value="1"/>
</dbReference>
<keyword evidence="4" id="KW-1185">Reference proteome</keyword>
<feature type="compositionally biased region" description="Polar residues" evidence="1">
    <location>
        <begin position="159"/>
        <end position="168"/>
    </location>
</feature>
<reference evidence="3 4" key="1">
    <citation type="submission" date="2016-10" db="EMBL/GenBank/DDBJ databases">
        <title>Draft genome sequence of Coniochaeta ligniaria NRRL30616, a lignocellulolytic fungus for bioabatement of inhibitors in plant biomass hydrolysates.</title>
        <authorList>
            <consortium name="DOE Joint Genome Institute"/>
            <person name="Jimenez D.J."/>
            <person name="Hector R.E."/>
            <person name="Riley R."/>
            <person name="Sun H."/>
            <person name="Grigoriev I.V."/>
            <person name="Van Elsas J.D."/>
            <person name="Nichols N.N."/>
        </authorList>
    </citation>
    <scope>NUCLEOTIDE SEQUENCE [LARGE SCALE GENOMIC DNA]</scope>
    <source>
        <strain evidence="3 4">NRRL 30616</strain>
    </source>
</reference>
<feature type="compositionally biased region" description="Low complexity" evidence="1">
    <location>
        <begin position="8"/>
        <end position="18"/>
    </location>
</feature>
<accession>A0A1J7JW32</accession>
<dbReference type="Proteomes" id="UP000182658">
    <property type="component" value="Unassembled WGS sequence"/>
</dbReference>
<name>A0A1J7JW32_9PEZI</name>
<feature type="compositionally biased region" description="Basic and acidic residues" evidence="1">
    <location>
        <begin position="172"/>
        <end position="182"/>
    </location>
</feature>
<feature type="region of interest" description="Disordered" evidence="1">
    <location>
        <begin position="286"/>
        <end position="352"/>
    </location>
</feature>
<evidence type="ECO:0000313" key="3">
    <source>
        <dbReference type="EMBL" id="OIW33612.1"/>
    </source>
</evidence>
<evidence type="ECO:0000313" key="4">
    <source>
        <dbReference type="Proteomes" id="UP000182658"/>
    </source>
</evidence>
<dbReference type="STRING" id="1408157.A0A1J7JW32"/>
<feature type="compositionally biased region" description="Basic and acidic residues" evidence="1">
    <location>
        <begin position="321"/>
        <end position="338"/>
    </location>
</feature>
<feature type="domain" description="Pinin/SDK/MemA protein" evidence="2">
    <location>
        <begin position="144"/>
        <end position="259"/>
    </location>
</feature>
<dbReference type="AlphaFoldDB" id="A0A1J7JW32"/>
<sequence length="352" mass="39560">MSADEEPTPAADDTAMADSQSNKRKASVDENLGDETAVSPKRVKLDEPEADTTRVEDGAAQEPEPRLKQGDDAMDTKVEVPKGPTPEPTKQEQIDPSPAPPRDASPKPSRSPTLSRRPSIPTPEPKHGPGSGPGADRGRKSISEQEKKRGQRLFGGLLSTLSQKPANSAQKKRQEVERRQQERAQQQRAEDDKRRVEKLAKLNHVRKIEQVKFDEQVMQTRHKNMLAHAHRLSTRCEPKLFYLPWKLTEAQETMRKEQILDATELIAKEAQQFKHRKEQRLKELGVTVGEPEPSEDANSRALDHPRPQSSLSTKSAPVISSHEKTHEKAHHDKDHDDPGYVMVEAEEDTVIY</sequence>
<proteinExistence type="predicted"/>
<evidence type="ECO:0000259" key="2">
    <source>
        <dbReference type="Pfam" id="PF04696"/>
    </source>
</evidence>
<dbReference type="OrthoDB" id="330772at2759"/>
<feature type="region of interest" description="Disordered" evidence="1">
    <location>
        <begin position="1"/>
        <end position="195"/>
    </location>
</feature>
<organism evidence="3 4">
    <name type="scientific">Coniochaeta ligniaria NRRL 30616</name>
    <dbReference type="NCBI Taxonomy" id="1408157"/>
    <lineage>
        <taxon>Eukaryota</taxon>
        <taxon>Fungi</taxon>
        <taxon>Dikarya</taxon>
        <taxon>Ascomycota</taxon>
        <taxon>Pezizomycotina</taxon>
        <taxon>Sordariomycetes</taxon>
        <taxon>Sordariomycetidae</taxon>
        <taxon>Coniochaetales</taxon>
        <taxon>Coniochaetaceae</taxon>
        <taxon>Coniochaeta</taxon>
    </lineage>
</organism>
<dbReference type="InParanoid" id="A0A1J7JW32"/>
<dbReference type="EMBL" id="KV875094">
    <property type="protein sequence ID" value="OIW33612.1"/>
    <property type="molecule type" value="Genomic_DNA"/>
</dbReference>
<dbReference type="InterPro" id="IPR006786">
    <property type="entry name" value="Pinin_SDK_MemA"/>
</dbReference>
<feature type="compositionally biased region" description="Basic and acidic residues" evidence="1">
    <location>
        <begin position="43"/>
        <end position="80"/>
    </location>
</feature>
<feature type="compositionally biased region" description="Low complexity" evidence="1">
    <location>
        <begin position="106"/>
        <end position="119"/>
    </location>
</feature>
<evidence type="ECO:0000256" key="1">
    <source>
        <dbReference type="SAM" id="MobiDB-lite"/>
    </source>
</evidence>